<evidence type="ECO:0000256" key="5">
    <source>
        <dbReference type="ARBA" id="ARBA00022785"/>
    </source>
</evidence>
<dbReference type="InterPro" id="IPR004155">
    <property type="entry name" value="PBS_lyase_HEAT"/>
</dbReference>
<evidence type="ECO:0000256" key="2">
    <source>
        <dbReference type="ARBA" id="ARBA00022490"/>
    </source>
</evidence>
<evidence type="ECO:0000256" key="6">
    <source>
        <dbReference type="ARBA" id="ARBA00023002"/>
    </source>
</evidence>
<dbReference type="InterPro" id="IPR013542">
    <property type="entry name" value="QueG_DUF1730"/>
</dbReference>
<keyword evidence="1" id="KW-0004">4Fe-4S</keyword>
<sequence length="385" mass="44337">MVNVALKELIREKAYDIGIDKIGFTHAEPFYELEESLKKQHKKGHQSGFEHKILKERIYPELIFDQPETIISIALAYPSKIKNQPKRVRGERRGEFARASRGRDYHFVLQEHIDQLVDYMKNVLGEEAEFKSMVDTGELIDVAVASRAGIGFIGRNGLLITKEFGSYVYLGEIITNIPFEPDPPVGYNCGDCWRCINGCPTQALLGNGEMNAKKCLSYQTQTKSYMPENYRKSMRHVIYGCDICQIVCPYNQGIDFHLHEEMEPDYERVHPRLEPMLTISNKKFREQFGQMAGSWRGKKPLQRNAIIALANYRDRRSIPTLLKLIEDDPRPMIRGTAAWAISKIMVKNPNKEIISFLQEALTIEEDSETIDEFTQAIKRLEENIE</sequence>
<keyword evidence="3" id="KW-0819">tRNA processing</keyword>
<keyword evidence="6" id="KW-0560">Oxidoreductase</keyword>
<evidence type="ECO:0000313" key="11">
    <source>
        <dbReference type="Proteomes" id="UP000184128"/>
    </source>
</evidence>
<dbReference type="SMART" id="SM00567">
    <property type="entry name" value="EZ_HEAT"/>
    <property type="match status" value="2"/>
</dbReference>
<keyword evidence="7" id="KW-0408">Iron</keyword>
<keyword evidence="5" id="KW-0671">Queuosine biosynthesis</keyword>
<organism evidence="10 11">
    <name type="scientific">Atopostipes suicloacalis DSM 15692</name>
    <dbReference type="NCBI Taxonomy" id="1121025"/>
    <lineage>
        <taxon>Bacteria</taxon>
        <taxon>Bacillati</taxon>
        <taxon>Bacillota</taxon>
        <taxon>Bacilli</taxon>
        <taxon>Lactobacillales</taxon>
        <taxon>Carnobacteriaceae</taxon>
        <taxon>Atopostipes</taxon>
    </lineage>
</organism>
<gene>
    <name evidence="10" type="ORF">SAMN02745249_01583</name>
</gene>
<dbReference type="InterPro" id="IPR011989">
    <property type="entry name" value="ARM-like"/>
</dbReference>
<accession>A0A1M4Y2D3</accession>
<dbReference type="AlphaFoldDB" id="A0A1M4Y2D3"/>
<reference evidence="10 11" key="1">
    <citation type="submission" date="2016-11" db="EMBL/GenBank/DDBJ databases">
        <authorList>
            <person name="Jaros S."/>
            <person name="Januszkiewicz K."/>
            <person name="Wedrychowicz H."/>
        </authorList>
    </citation>
    <scope>NUCLEOTIDE SEQUENCE [LARGE SCALE GENOMIC DNA]</scope>
    <source>
        <strain evidence="10 11">DSM 15692</strain>
    </source>
</reference>
<dbReference type="Pfam" id="PF13484">
    <property type="entry name" value="Fer4_16"/>
    <property type="match status" value="1"/>
</dbReference>
<dbReference type="GO" id="GO:0008616">
    <property type="term" value="P:tRNA queuosine(34) biosynthetic process"/>
    <property type="evidence" value="ECO:0007669"/>
    <property type="project" value="UniProtKB-KW"/>
</dbReference>
<dbReference type="GO" id="GO:0051539">
    <property type="term" value="F:4 iron, 4 sulfur cluster binding"/>
    <property type="evidence" value="ECO:0007669"/>
    <property type="project" value="UniProtKB-KW"/>
</dbReference>
<name>A0A1M4Y2D3_9LACT</name>
<keyword evidence="8" id="KW-0411">Iron-sulfur</keyword>
<dbReference type="InterPro" id="IPR004453">
    <property type="entry name" value="QueG"/>
</dbReference>
<evidence type="ECO:0000256" key="4">
    <source>
        <dbReference type="ARBA" id="ARBA00022723"/>
    </source>
</evidence>
<evidence type="ECO:0000256" key="8">
    <source>
        <dbReference type="ARBA" id="ARBA00023014"/>
    </source>
</evidence>
<evidence type="ECO:0000256" key="7">
    <source>
        <dbReference type="ARBA" id="ARBA00023004"/>
    </source>
</evidence>
<dbReference type="EMBL" id="FQUF01000025">
    <property type="protein sequence ID" value="SHE99632.1"/>
    <property type="molecule type" value="Genomic_DNA"/>
</dbReference>
<evidence type="ECO:0000256" key="1">
    <source>
        <dbReference type="ARBA" id="ARBA00022485"/>
    </source>
</evidence>
<dbReference type="SUPFAM" id="SSF48371">
    <property type="entry name" value="ARM repeat"/>
    <property type="match status" value="1"/>
</dbReference>
<dbReference type="Pfam" id="PF08331">
    <property type="entry name" value="QueG_DUF1730"/>
    <property type="match status" value="1"/>
</dbReference>
<dbReference type="InterPro" id="IPR017896">
    <property type="entry name" value="4Fe4S_Fe-S-bd"/>
</dbReference>
<dbReference type="InterPro" id="IPR016024">
    <property type="entry name" value="ARM-type_fold"/>
</dbReference>
<dbReference type="GO" id="GO:0052693">
    <property type="term" value="F:epoxyqueuosine reductase activity"/>
    <property type="evidence" value="ECO:0007669"/>
    <property type="project" value="TreeGrafter"/>
</dbReference>
<evidence type="ECO:0000259" key="9">
    <source>
        <dbReference type="PROSITE" id="PS51379"/>
    </source>
</evidence>
<keyword evidence="11" id="KW-1185">Reference proteome</keyword>
<dbReference type="Pfam" id="PF13646">
    <property type="entry name" value="HEAT_2"/>
    <property type="match status" value="1"/>
</dbReference>
<evidence type="ECO:0000313" key="10">
    <source>
        <dbReference type="EMBL" id="SHE99632.1"/>
    </source>
</evidence>
<dbReference type="PANTHER" id="PTHR30002">
    <property type="entry name" value="EPOXYQUEUOSINE REDUCTASE"/>
    <property type="match status" value="1"/>
</dbReference>
<dbReference type="PROSITE" id="PS00198">
    <property type="entry name" value="4FE4S_FER_1"/>
    <property type="match status" value="1"/>
</dbReference>
<dbReference type="SUPFAM" id="SSF54862">
    <property type="entry name" value="4Fe-4S ferredoxins"/>
    <property type="match status" value="1"/>
</dbReference>
<keyword evidence="4" id="KW-0479">Metal-binding</keyword>
<dbReference type="NCBIfam" id="TIGR00276">
    <property type="entry name" value="tRNA epoxyqueuosine(34) reductase QueG"/>
    <property type="match status" value="1"/>
</dbReference>
<dbReference type="STRING" id="1121025.SAMN02745249_01583"/>
<dbReference type="Proteomes" id="UP000184128">
    <property type="component" value="Unassembled WGS sequence"/>
</dbReference>
<dbReference type="PROSITE" id="PS51379">
    <property type="entry name" value="4FE4S_FER_2"/>
    <property type="match status" value="1"/>
</dbReference>
<evidence type="ECO:0000256" key="3">
    <source>
        <dbReference type="ARBA" id="ARBA00022694"/>
    </source>
</evidence>
<dbReference type="PANTHER" id="PTHR30002:SF4">
    <property type="entry name" value="EPOXYQUEUOSINE REDUCTASE"/>
    <property type="match status" value="1"/>
</dbReference>
<dbReference type="GO" id="GO:0046872">
    <property type="term" value="F:metal ion binding"/>
    <property type="evidence" value="ECO:0007669"/>
    <property type="project" value="UniProtKB-KW"/>
</dbReference>
<keyword evidence="2" id="KW-0963">Cytoplasm</keyword>
<protein>
    <submittedName>
        <fullName evidence="10">Epoxyqueuosine reductase</fullName>
    </submittedName>
</protein>
<dbReference type="InterPro" id="IPR017900">
    <property type="entry name" value="4Fe4S_Fe_S_CS"/>
</dbReference>
<feature type="domain" description="4Fe-4S ferredoxin-type" evidence="9">
    <location>
        <begin position="181"/>
        <end position="209"/>
    </location>
</feature>
<proteinExistence type="predicted"/>
<dbReference type="Gene3D" id="1.25.10.10">
    <property type="entry name" value="Leucine-rich Repeat Variant"/>
    <property type="match status" value="1"/>
</dbReference>